<dbReference type="Proteomes" id="UP000196125">
    <property type="component" value="Unassembled WGS sequence"/>
</dbReference>
<proteinExistence type="inferred from homology"/>
<sequence>MNDVVKSCPMNGAESLLRTLVENGVEVCFANPGTSEMHFVAALDRVSGMRPVLALQENVATGAADGYGRMTGKPACTLLHLGPGLANGLANLHNARRADSPIVNIVGDHATTHLQYDAPLTSDIHGFARPVSEWVYTSSSSQQVGADAARAVRVASESPGQIATLILPADIAWNEAESVASCLAPSTPATVSAETVHRVAELLNSGLKTAILMRGAALLEPGLTAAGRIAEKTGARLLCDTFAPRIQRGAGRVAVERLPYFSEQVVDFLAGTELIVLVGAKPPVSFFAYPDKPSWLTPEGCRLTRLTEAHEDSLQALEDLAHACGATQTEPFRTRHKAPEYALDGDVNAEFVMQVIARYLPENAIITDESASSGFPYYDITETAAAHDYLNLTGGALGSMMAVSIGAAIACPERKVINLQGDGSAMYLLPSLWTQARENLDVVTVVYSNRSYNILDNELKRVGAMHQGQSAASLMSLENPSINWLSLASGMGVRAVRTETRKSFDMVFREAMQCSGPQLIEVVL</sequence>
<dbReference type="SUPFAM" id="SSF52518">
    <property type="entry name" value="Thiamin diphosphate-binding fold (THDP-binding)"/>
    <property type="match status" value="2"/>
</dbReference>
<dbReference type="EMBL" id="JAWRCO010000001">
    <property type="protein sequence ID" value="MDW6002521.1"/>
    <property type="molecule type" value="Genomic_DNA"/>
</dbReference>
<dbReference type="EC" id="2.2.1.6" evidence="6"/>
<dbReference type="InterPro" id="IPR011766">
    <property type="entry name" value="TPP_enzyme_TPP-bd"/>
</dbReference>
<dbReference type="GO" id="GO:0003984">
    <property type="term" value="F:acetolactate synthase activity"/>
    <property type="evidence" value="ECO:0007669"/>
    <property type="project" value="UniProtKB-EC"/>
</dbReference>
<dbReference type="GO" id="GO:0000287">
    <property type="term" value="F:magnesium ion binding"/>
    <property type="evidence" value="ECO:0007669"/>
    <property type="project" value="InterPro"/>
</dbReference>
<dbReference type="CDD" id="cd02002">
    <property type="entry name" value="TPP_BFDC"/>
    <property type="match status" value="1"/>
</dbReference>
<name>A0A1Y6IWC1_9VIBR</name>
<dbReference type="RefSeq" id="WP_200807762.1">
    <property type="nucleotide sequence ID" value="NZ_AP024883.1"/>
</dbReference>
<dbReference type="GO" id="GO:0030976">
    <property type="term" value="F:thiamine pyrophosphate binding"/>
    <property type="evidence" value="ECO:0007669"/>
    <property type="project" value="InterPro"/>
</dbReference>
<evidence type="ECO:0000313" key="7">
    <source>
        <dbReference type="Proteomes" id="UP000196125"/>
    </source>
</evidence>
<evidence type="ECO:0000313" key="6">
    <source>
        <dbReference type="EMBL" id="SMS01947.1"/>
    </source>
</evidence>
<evidence type="ECO:0000259" key="4">
    <source>
        <dbReference type="Pfam" id="PF02776"/>
    </source>
</evidence>
<evidence type="ECO:0000256" key="2">
    <source>
        <dbReference type="ARBA" id="ARBA00023052"/>
    </source>
</evidence>
<dbReference type="GO" id="GO:0050660">
    <property type="term" value="F:flavin adenine dinucleotide binding"/>
    <property type="evidence" value="ECO:0007669"/>
    <property type="project" value="TreeGrafter"/>
</dbReference>
<organism evidence="6 7">
    <name type="scientific">Vibrio mangrovi</name>
    <dbReference type="NCBI Taxonomy" id="474394"/>
    <lineage>
        <taxon>Bacteria</taxon>
        <taxon>Pseudomonadati</taxon>
        <taxon>Pseudomonadota</taxon>
        <taxon>Gammaproteobacteria</taxon>
        <taxon>Vibrionales</taxon>
        <taxon>Vibrionaceae</taxon>
        <taxon>Vibrio</taxon>
    </lineage>
</organism>
<dbReference type="Pfam" id="PF02775">
    <property type="entry name" value="TPP_enzyme_C"/>
    <property type="match status" value="1"/>
</dbReference>
<dbReference type="EMBL" id="FXXI01000007">
    <property type="protein sequence ID" value="SMS01947.1"/>
    <property type="molecule type" value="Genomic_DNA"/>
</dbReference>
<keyword evidence="2" id="KW-0786">Thiamine pyrophosphate</keyword>
<keyword evidence="8" id="KW-1185">Reference proteome</keyword>
<evidence type="ECO:0000313" key="8">
    <source>
        <dbReference type="Proteomes" id="UP001283366"/>
    </source>
</evidence>
<dbReference type="CDD" id="cd07035">
    <property type="entry name" value="TPP_PYR_POX_like"/>
    <property type="match status" value="1"/>
</dbReference>
<reference evidence="6 7" key="1">
    <citation type="submission" date="2017-05" db="EMBL/GenBank/DDBJ databases">
        <authorList>
            <person name="Song R."/>
            <person name="Chenine A.L."/>
            <person name="Ruprecht R.M."/>
        </authorList>
    </citation>
    <scope>NUCLEOTIDE SEQUENCE [LARGE SCALE GENOMIC DNA]</scope>
    <source>
        <strain evidence="6 7">CECT 7927</strain>
    </source>
</reference>
<feature type="domain" description="Thiamine pyrophosphate enzyme TPP-binding" evidence="3">
    <location>
        <begin position="391"/>
        <end position="522"/>
    </location>
</feature>
<dbReference type="InterPro" id="IPR012001">
    <property type="entry name" value="Thiamin_PyroP_enz_TPP-bd_dom"/>
</dbReference>
<dbReference type="InterPro" id="IPR045229">
    <property type="entry name" value="TPP_enz"/>
</dbReference>
<dbReference type="PANTHER" id="PTHR18968">
    <property type="entry name" value="THIAMINE PYROPHOSPHATE ENZYMES"/>
    <property type="match status" value="1"/>
</dbReference>
<keyword evidence="6" id="KW-0808">Transferase</keyword>
<evidence type="ECO:0000256" key="1">
    <source>
        <dbReference type="ARBA" id="ARBA00007812"/>
    </source>
</evidence>
<feature type="domain" description="Thiamine pyrophosphate enzyme N-terminal TPP-binding" evidence="4">
    <location>
        <begin position="10"/>
        <end position="115"/>
    </location>
</feature>
<gene>
    <name evidence="6" type="primary">ilvX</name>
    <name evidence="5" type="ORF">SBX37_06550</name>
    <name evidence="6" type="ORF">VIM7927_03258</name>
</gene>
<dbReference type="Gene3D" id="3.40.50.970">
    <property type="match status" value="2"/>
</dbReference>
<protein>
    <submittedName>
        <fullName evidence="5 6">Acetolactate synthase large subunit</fullName>
        <ecNumber evidence="6">2.2.1.6</ecNumber>
    </submittedName>
</protein>
<dbReference type="AlphaFoldDB" id="A0A1Y6IWC1"/>
<dbReference type="PROSITE" id="PS00187">
    <property type="entry name" value="TPP_ENZYMES"/>
    <property type="match status" value="1"/>
</dbReference>
<dbReference type="PANTHER" id="PTHR18968:SF86">
    <property type="entry name" value="ACETOLACTATE SYNTHASE LARGE SUBUNIT ILVX-RELATED"/>
    <property type="match status" value="1"/>
</dbReference>
<dbReference type="Pfam" id="PF02776">
    <property type="entry name" value="TPP_enzyme_N"/>
    <property type="match status" value="1"/>
</dbReference>
<dbReference type="NCBIfam" id="NF005760">
    <property type="entry name" value="PRK07586.1"/>
    <property type="match status" value="1"/>
</dbReference>
<accession>A0A1Y6IWC1</accession>
<evidence type="ECO:0000259" key="3">
    <source>
        <dbReference type="Pfam" id="PF02775"/>
    </source>
</evidence>
<comment type="similarity">
    <text evidence="1">Belongs to the TPP enzyme family.</text>
</comment>
<dbReference type="InterPro" id="IPR029061">
    <property type="entry name" value="THDP-binding"/>
</dbReference>
<evidence type="ECO:0000313" key="5">
    <source>
        <dbReference type="EMBL" id="MDW6002521.1"/>
    </source>
</evidence>
<reference evidence="5 8" key="2">
    <citation type="submission" date="2023-11" db="EMBL/GenBank/DDBJ databases">
        <title>Plant-associative lifestyle of Vibrio porteresiae and its evolutionary dynamics.</title>
        <authorList>
            <person name="Rameshkumar N."/>
            <person name="Kirti K."/>
        </authorList>
    </citation>
    <scope>NUCLEOTIDE SEQUENCE [LARGE SCALE GENOMIC DNA]</scope>
    <source>
        <strain evidence="5 8">MSSRF38</strain>
    </source>
</reference>
<dbReference type="InterPro" id="IPR000399">
    <property type="entry name" value="TPP-bd_CS"/>
</dbReference>
<dbReference type="Proteomes" id="UP001283366">
    <property type="component" value="Unassembled WGS sequence"/>
</dbReference>
<dbReference type="GO" id="GO:0044281">
    <property type="term" value="P:small molecule metabolic process"/>
    <property type="evidence" value="ECO:0007669"/>
    <property type="project" value="UniProtKB-ARBA"/>
</dbReference>